<feature type="binding site" evidence="8">
    <location>
        <position position="94"/>
    </location>
    <ligand>
        <name>Ca(2+)</name>
        <dbReference type="ChEBI" id="CHEBI:29108"/>
        <label>2</label>
    </ligand>
</feature>
<keyword evidence="14" id="KW-1185">Reference proteome</keyword>
<keyword evidence="6" id="KW-0560">Oxidoreductase</keyword>
<keyword evidence="5 8" id="KW-0479">Metal-binding</keyword>
<evidence type="ECO:0000256" key="1">
    <source>
        <dbReference type="ARBA" id="ARBA00000189"/>
    </source>
</evidence>
<evidence type="ECO:0000313" key="13">
    <source>
        <dbReference type="EMBL" id="CAK9159427.1"/>
    </source>
</evidence>
<dbReference type="InterPro" id="IPR010255">
    <property type="entry name" value="Haem_peroxidase_sf"/>
</dbReference>
<dbReference type="GO" id="GO:0140825">
    <property type="term" value="F:lactoperoxidase activity"/>
    <property type="evidence" value="ECO:0007669"/>
    <property type="project" value="UniProtKB-EC"/>
</dbReference>
<accession>A0ABC8SQE8</accession>
<feature type="transmembrane region" description="Helical" evidence="11">
    <location>
        <begin position="20"/>
        <end position="40"/>
    </location>
</feature>
<dbReference type="Proteomes" id="UP001642360">
    <property type="component" value="Unassembled WGS sequence"/>
</dbReference>
<gene>
    <name evidence="13" type="ORF">ILEXP_LOCUS28124</name>
</gene>
<evidence type="ECO:0000259" key="12">
    <source>
        <dbReference type="PROSITE" id="PS50873"/>
    </source>
</evidence>
<dbReference type="EC" id="1.11.1.7" evidence="2"/>
<keyword evidence="3" id="KW-0575">Peroxidase</keyword>
<feature type="binding site" description="axial binding residue" evidence="8">
    <location>
        <position position="93"/>
    </location>
    <ligand>
        <name>heme b</name>
        <dbReference type="ChEBI" id="CHEBI:60344"/>
    </ligand>
    <ligandPart>
        <name>Fe</name>
        <dbReference type="ChEBI" id="CHEBI:18248"/>
    </ligandPart>
</feature>
<evidence type="ECO:0000256" key="7">
    <source>
        <dbReference type="ARBA" id="ARBA00023004"/>
    </source>
</evidence>
<reference evidence="13 14" key="1">
    <citation type="submission" date="2024-02" db="EMBL/GenBank/DDBJ databases">
        <authorList>
            <person name="Vignale AGUSTIN F."/>
            <person name="Sosa J E."/>
            <person name="Modenutti C."/>
        </authorList>
    </citation>
    <scope>NUCLEOTIDE SEQUENCE [LARGE SCALE GENOMIC DNA]</scope>
</reference>
<comment type="catalytic activity">
    <reaction evidence="1">
        <text>2 a phenolic donor + H2O2 = 2 a phenolic radical donor + 2 H2O</text>
        <dbReference type="Rhea" id="RHEA:56136"/>
        <dbReference type="ChEBI" id="CHEBI:15377"/>
        <dbReference type="ChEBI" id="CHEBI:16240"/>
        <dbReference type="ChEBI" id="CHEBI:139520"/>
        <dbReference type="ChEBI" id="CHEBI:139521"/>
        <dbReference type="EC" id="1.11.1.7"/>
    </reaction>
</comment>
<dbReference type="EMBL" id="CAUOFW020003357">
    <property type="protein sequence ID" value="CAK9159427.1"/>
    <property type="molecule type" value="Genomic_DNA"/>
</dbReference>
<feature type="domain" description="Plant heme peroxidase family profile" evidence="12">
    <location>
        <begin position="49"/>
        <end position="204"/>
    </location>
</feature>
<keyword evidence="11" id="KW-0472">Membrane</keyword>
<dbReference type="Pfam" id="PF00141">
    <property type="entry name" value="peroxidase"/>
    <property type="match status" value="1"/>
</dbReference>
<dbReference type="Gene3D" id="1.10.520.10">
    <property type="match status" value="2"/>
</dbReference>
<evidence type="ECO:0000256" key="10">
    <source>
        <dbReference type="RuleBase" id="RU004241"/>
    </source>
</evidence>
<keyword evidence="9" id="KW-1015">Disulfide bond</keyword>
<keyword evidence="4" id="KW-0349">Heme</keyword>
<evidence type="ECO:0000256" key="9">
    <source>
        <dbReference type="PIRSR" id="PIRSR600823-5"/>
    </source>
</evidence>
<feature type="disulfide bond" evidence="9">
    <location>
        <begin position="100"/>
        <end position="132"/>
    </location>
</feature>
<evidence type="ECO:0000256" key="3">
    <source>
        <dbReference type="ARBA" id="ARBA00022559"/>
    </source>
</evidence>
<evidence type="ECO:0000256" key="11">
    <source>
        <dbReference type="SAM" id="Phobius"/>
    </source>
</evidence>
<dbReference type="PROSITE" id="PS50873">
    <property type="entry name" value="PEROXIDASE_4"/>
    <property type="match status" value="1"/>
</dbReference>
<evidence type="ECO:0000256" key="4">
    <source>
        <dbReference type="ARBA" id="ARBA00022617"/>
    </source>
</evidence>
<dbReference type="AlphaFoldDB" id="A0ABC8SQE8"/>
<evidence type="ECO:0000256" key="8">
    <source>
        <dbReference type="PIRSR" id="PIRSR600823-3"/>
    </source>
</evidence>
<dbReference type="InterPro" id="IPR002016">
    <property type="entry name" value="Haem_peroxidase"/>
</dbReference>
<evidence type="ECO:0000256" key="2">
    <source>
        <dbReference type="ARBA" id="ARBA00012313"/>
    </source>
</evidence>
<keyword evidence="11" id="KW-0812">Transmembrane</keyword>
<dbReference type="SUPFAM" id="SSF48113">
    <property type="entry name" value="Heme-dependent peroxidases"/>
    <property type="match status" value="1"/>
</dbReference>
<sequence length="208" mass="22568">MASASLSAPRPPSSWLAPVLYLVPIFWLSPLATSSICLAVHTIKSGSAGLVSQATHVERNLARANTSMNKMITLFKSKGFNVQEMVALTGGGHTVGFAHCKEFSNRIFGYSKTSEVDPALNPMLADALRKVCANYTTDQSMSAFLDASDHALVSDPRTKPLVDKYAGDQAAFFRDFAHAMEKLSVYGIKTGHKGEVRHRCDAFNSIKI</sequence>
<keyword evidence="8" id="KW-0106">Calcium</keyword>
<dbReference type="PANTHER" id="PTHR31517:SF17">
    <property type="entry name" value="PEROXIDASE 6"/>
    <property type="match status" value="1"/>
</dbReference>
<dbReference type="InterPro" id="IPR000823">
    <property type="entry name" value="Peroxidase_pln"/>
</dbReference>
<feature type="binding site" evidence="8">
    <location>
        <position position="138"/>
    </location>
    <ligand>
        <name>Ca(2+)</name>
        <dbReference type="ChEBI" id="CHEBI:29108"/>
        <label>2</label>
    </ligand>
</feature>
<keyword evidence="11" id="KW-1133">Transmembrane helix</keyword>
<organism evidence="13 14">
    <name type="scientific">Ilex paraguariensis</name>
    <name type="common">yerba mate</name>
    <dbReference type="NCBI Taxonomy" id="185542"/>
    <lineage>
        <taxon>Eukaryota</taxon>
        <taxon>Viridiplantae</taxon>
        <taxon>Streptophyta</taxon>
        <taxon>Embryophyta</taxon>
        <taxon>Tracheophyta</taxon>
        <taxon>Spermatophyta</taxon>
        <taxon>Magnoliopsida</taxon>
        <taxon>eudicotyledons</taxon>
        <taxon>Gunneridae</taxon>
        <taxon>Pentapetalae</taxon>
        <taxon>asterids</taxon>
        <taxon>campanulids</taxon>
        <taxon>Aquifoliales</taxon>
        <taxon>Aquifoliaceae</taxon>
        <taxon>Ilex</taxon>
    </lineage>
</organism>
<comment type="cofactor">
    <cofactor evidence="8">
        <name>heme b</name>
        <dbReference type="ChEBI" id="CHEBI:60344"/>
    </cofactor>
    <text evidence="8">Binds 1 heme b (iron(II)-protoporphyrin IX) group per subunit.</text>
</comment>
<proteinExistence type="inferred from homology"/>
<evidence type="ECO:0000256" key="6">
    <source>
        <dbReference type="ARBA" id="ARBA00023002"/>
    </source>
</evidence>
<dbReference type="Gene3D" id="1.10.420.10">
    <property type="entry name" value="Peroxidase, domain 2"/>
    <property type="match status" value="2"/>
</dbReference>
<comment type="similarity">
    <text evidence="10">Belongs to the peroxidase family.</text>
</comment>
<dbReference type="PANTHER" id="PTHR31517">
    <property type="match status" value="1"/>
</dbReference>
<name>A0ABC8SQE8_9AQUA</name>
<evidence type="ECO:0000313" key="14">
    <source>
        <dbReference type="Proteomes" id="UP001642360"/>
    </source>
</evidence>
<comment type="caution">
    <text evidence="13">The sequence shown here is derived from an EMBL/GenBank/DDBJ whole genome shotgun (WGS) entry which is preliminary data.</text>
</comment>
<keyword evidence="7 8" id="KW-0408">Iron</keyword>
<comment type="cofactor">
    <cofactor evidence="8">
        <name>Ca(2+)</name>
        <dbReference type="ChEBI" id="CHEBI:29108"/>
    </cofactor>
    <text evidence="8">Binds 2 calcium ions per subunit.</text>
</comment>
<evidence type="ECO:0000256" key="5">
    <source>
        <dbReference type="ARBA" id="ARBA00022723"/>
    </source>
</evidence>
<protein>
    <recommendedName>
        <fullName evidence="2">peroxidase</fullName>
        <ecNumber evidence="2">1.11.1.7</ecNumber>
    </recommendedName>
</protein>
<dbReference type="GO" id="GO:0046872">
    <property type="term" value="F:metal ion binding"/>
    <property type="evidence" value="ECO:0007669"/>
    <property type="project" value="UniProtKB-KW"/>
</dbReference>